<feature type="transmembrane region" description="Helical" evidence="9">
    <location>
        <begin position="880"/>
        <end position="900"/>
    </location>
</feature>
<evidence type="ECO:0000259" key="10">
    <source>
        <dbReference type="Pfam" id="PF00924"/>
    </source>
</evidence>
<organism evidence="15 16">
    <name type="scientific">Nitrosomonas mobilis</name>
    <dbReference type="NCBI Taxonomy" id="51642"/>
    <lineage>
        <taxon>Bacteria</taxon>
        <taxon>Pseudomonadati</taxon>
        <taxon>Pseudomonadota</taxon>
        <taxon>Betaproteobacteria</taxon>
        <taxon>Nitrosomonadales</taxon>
        <taxon>Nitrosomonadaceae</taxon>
        <taxon>Nitrosomonas</taxon>
    </lineage>
</organism>
<comment type="similarity">
    <text evidence="2">Belongs to the MscS (TC 1.A.23) family.</text>
</comment>
<accession>A0A1G5SBZ8</accession>
<dbReference type="STRING" id="51642.NSMM_150068"/>
<evidence type="ECO:0000259" key="13">
    <source>
        <dbReference type="Pfam" id="PF21082"/>
    </source>
</evidence>
<feature type="transmembrane region" description="Helical" evidence="9">
    <location>
        <begin position="730"/>
        <end position="752"/>
    </location>
</feature>
<dbReference type="Gene3D" id="3.30.70.100">
    <property type="match status" value="1"/>
</dbReference>
<dbReference type="GO" id="GO:0008381">
    <property type="term" value="F:mechanosensitive monoatomic ion channel activity"/>
    <property type="evidence" value="ECO:0007669"/>
    <property type="project" value="UniProtKB-ARBA"/>
</dbReference>
<feature type="transmembrane region" description="Helical" evidence="9">
    <location>
        <begin position="921"/>
        <end position="942"/>
    </location>
</feature>
<feature type="transmembrane region" description="Helical" evidence="9">
    <location>
        <begin position="573"/>
        <end position="592"/>
    </location>
</feature>
<feature type="transmembrane region" description="Helical" evidence="9">
    <location>
        <begin position="661"/>
        <end position="678"/>
    </location>
</feature>
<feature type="transmembrane region" description="Helical" evidence="9">
    <location>
        <begin position="612"/>
        <end position="634"/>
    </location>
</feature>
<dbReference type="InterPro" id="IPR010920">
    <property type="entry name" value="LSM_dom_sf"/>
</dbReference>
<dbReference type="PANTHER" id="PTHR30347">
    <property type="entry name" value="POTASSIUM CHANNEL RELATED"/>
    <property type="match status" value="1"/>
</dbReference>
<dbReference type="InterPro" id="IPR006686">
    <property type="entry name" value="MscS_channel_CS"/>
</dbReference>
<evidence type="ECO:0000259" key="11">
    <source>
        <dbReference type="Pfam" id="PF12794"/>
    </source>
</evidence>
<comment type="subcellular location">
    <subcellularLocation>
        <location evidence="1">Cell membrane</location>
        <topology evidence="1">Multi-pass membrane protein</topology>
    </subcellularLocation>
</comment>
<feature type="domain" description="Mechanosensitive ion channel MscS porin" evidence="12">
    <location>
        <begin position="77"/>
        <end position="310"/>
    </location>
</feature>
<keyword evidence="7 9" id="KW-0472">Membrane</keyword>
<dbReference type="PANTHER" id="PTHR30347:SF1">
    <property type="entry name" value="MECHANOSENSITIVE CHANNEL MSCK"/>
    <property type="match status" value="1"/>
</dbReference>
<dbReference type="InterPro" id="IPR024393">
    <property type="entry name" value="MscS_porin"/>
</dbReference>
<evidence type="ECO:0000256" key="6">
    <source>
        <dbReference type="ARBA" id="ARBA00022989"/>
    </source>
</evidence>
<proteinExistence type="inferred from homology"/>
<feature type="transmembrane region" description="Helical" evidence="9">
    <location>
        <begin position="532"/>
        <end position="553"/>
    </location>
</feature>
<feature type="domain" description="Mechanosensitive ion channel transmembrane helices 2/3" evidence="14">
    <location>
        <begin position="927"/>
        <end position="968"/>
    </location>
</feature>
<dbReference type="Pfam" id="PF21082">
    <property type="entry name" value="MS_channel_3rd"/>
    <property type="match status" value="1"/>
</dbReference>
<feature type="domain" description="Mechanosensitive ion channel MscS C-terminal" evidence="13">
    <location>
        <begin position="1043"/>
        <end position="1126"/>
    </location>
</feature>
<protein>
    <submittedName>
        <fullName evidence="15">MscS Mechanosensitive ion channel</fullName>
    </submittedName>
</protein>
<dbReference type="Gene3D" id="1.10.287.1260">
    <property type="match status" value="1"/>
</dbReference>
<feature type="transmembrane region" description="Helical" evidence="9">
    <location>
        <begin position="954"/>
        <end position="982"/>
    </location>
</feature>
<evidence type="ECO:0000256" key="3">
    <source>
        <dbReference type="ARBA" id="ARBA00022475"/>
    </source>
</evidence>
<evidence type="ECO:0000313" key="16">
    <source>
        <dbReference type="Proteomes" id="UP000198729"/>
    </source>
</evidence>
<evidence type="ECO:0000256" key="4">
    <source>
        <dbReference type="ARBA" id="ARBA00022692"/>
    </source>
</evidence>
<evidence type="ECO:0000259" key="12">
    <source>
        <dbReference type="Pfam" id="PF12795"/>
    </source>
</evidence>
<dbReference type="GO" id="GO:0005886">
    <property type="term" value="C:plasma membrane"/>
    <property type="evidence" value="ECO:0007669"/>
    <property type="project" value="UniProtKB-SubCell"/>
</dbReference>
<feature type="transmembrane region" description="Helical" evidence="9">
    <location>
        <begin position="836"/>
        <end position="860"/>
    </location>
</feature>
<dbReference type="InterPro" id="IPR011066">
    <property type="entry name" value="MscS_channel_C_sf"/>
</dbReference>
<dbReference type="InterPro" id="IPR011014">
    <property type="entry name" value="MscS_channel_TM-2"/>
</dbReference>
<evidence type="ECO:0000256" key="2">
    <source>
        <dbReference type="ARBA" id="ARBA00008017"/>
    </source>
</evidence>
<dbReference type="SUPFAM" id="SSF82861">
    <property type="entry name" value="Mechanosensitive channel protein MscS (YggB), transmembrane region"/>
    <property type="match status" value="1"/>
</dbReference>
<gene>
    <name evidence="15" type="ORF">NSMM_150068</name>
</gene>
<feature type="domain" description="Mechanosensitive ion channel MscS" evidence="10">
    <location>
        <begin position="970"/>
        <end position="1035"/>
    </location>
</feature>
<dbReference type="InterPro" id="IPR025692">
    <property type="entry name" value="MscS_IM_dom1"/>
</dbReference>
<keyword evidence="16" id="KW-1185">Reference proteome</keyword>
<sequence>MIADRYNTATPLHSRDIHYLIHVTSPHNTNKLKHMNKFLFIAVMSLLTLLTMTNITMCHANKLDDKLQAMQAKLGALGEVNPEETPQKKRLREIFSEHLQILRDHQDYLDKTANYSQQLESYPQQIATLRQHKIPSEAGITSRQLIKSTLNELERQLVTVQASLSELKNQQQKSISDQAQLRQRMDSIQEELASILNQRSALNERPAVTSKDTDKKILNALTGLRDAQFQALTDKTRMLELETLILPYAAEIISLQEKLLLIPKIENLSQQMELLIGEINLRRMAETRQVIEQSEQFSDEKIQHHPELKQLAADNKSLAQKLNDYAKRTKELTNQRAHDENRFALIAQSHIALQQRLELGGEDTDLGTHIRKQFKKIMIKPDTSRTERELSNTKLDLYQLEQERLQIMDNMKTVQHFLKNTEIPSADSAEYKELTNTFQKLKQSREQVVEQYADVLQGYIKELQLYLSIQTQLTEKIEQHQVLLRENLLVTRSAKPVTQITPQDFHNALDWFDSPKTQRSFTKTISSSWQELVAIFSIYALFFILFRSVYWPAYLRWEATGNSLRGKVNQDRLIYPFGMLMNCIVVAGYFFLPWQLAVTIIQNNSSSEIGHAMAASLQVAAVAIFCWAFLLLLFRPSGLLSHQFKCDEKLVNKMRHDIKRFAPFIVVLVVLIAFMDALDEDQVRNMLGRFAFVLLCLLLAIFASSWIGFGRKAKQFYQGMVFNPVLSPKYWMTALLLLQGYMITMVLIGYYFAAIYQYILVFQSLSWVTFFTLLYYVSSRSLLIVQRQIAYKRAIERREEIRAQRAQPDKSEADWIDENYVDVKTISRQSATLLKIGIWGLLITALLGIWIDVLPALSFLEKITLWQTSSQIDGEIVSQSITLKALLVALIVFGLAIIAAHNLPGTLELLVLRHLSLNTGTGYAITTLLRYVIVVAGVTATFQTLGMEWSSIQWLVAALGVGLGFGLQEIFANFVSGVILLFERPIRVGDLVTLNTTTGTVNKIHIRATTLIDFDRKEIVVPNKIFITQQLTNWSLSDQITRIVLPVGIAYGSDCETARRLLLEIASEHPIVLKDPEPSAYFVNFGNSSLNFELRVFCELLQDRLKLTHEINMAINHRFAEAGIDIAFPQLDVHLYNQPRRQATILPPTIQPG</sequence>
<name>A0A1G5SBZ8_9PROT</name>
<evidence type="ECO:0000259" key="14">
    <source>
        <dbReference type="Pfam" id="PF21088"/>
    </source>
</evidence>
<dbReference type="EMBL" id="FMWO01000020">
    <property type="protein sequence ID" value="SCZ84330.1"/>
    <property type="molecule type" value="Genomic_DNA"/>
</dbReference>
<dbReference type="Pfam" id="PF12794">
    <property type="entry name" value="MscS_TM"/>
    <property type="match status" value="1"/>
</dbReference>
<evidence type="ECO:0000313" key="15">
    <source>
        <dbReference type="EMBL" id="SCZ84330.1"/>
    </source>
</evidence>
<feature type="domain" description="Mechanosensitive ion channel inner membrane" evidence="11">
    <location>
        <begin position="535"/>
        <end position="866"/>
    </location>
</feature>
<dbReference type="PROSITE" id="PS01246">
    <property type="entry name" value="UPF0003"/>
    <property type="match status" value="1"/>
</dbReference>
<feature type="transmembrane region" description="Helical" evidence="9">
    <location>
        <begin position="690"/>
        <end position="709"/>
    </location>
</feature>
<dbReference type="Pfam" id="PF21088">
    <property type="entry name" value="MS_channel_1st"/>
    <property type="match status" value="1"/>
</dbReference>
<dbReference type="InterPro" id="IPR023408">
    <property type="entry name" value="MscS_beta-dom_sf"/>
</dbReference>
<dbReference type="Gene3D" id="2.30.30.60">
    <property type="match status" value="1"/>
</dbReference>
<evidence type="ECO:0000256" key="5">
    <source>
        <dbReference type="ARBA" id="ARBA00022729"/>
    </source>
</evidence>
<dbReference type="InterPro" id="IPR006685">
    <property type="entry name" value="MscS_channel_2nd"/>
</dbReference>
<reference evidence="15 16" key="1">
    <citation type="submission" date="2016-10" db="EMBL/GenBank/DDBJ databases">
        <authorList>
            <person name="de Groot N.N."/>
        </authorList>
    </citation>
    <scope>NUCLEOTIDE SEQUENCE [LARGE SCALE GENOMIC DNA]</scope>
    <source>
        <strain evidence="15">1</strain>
    </source>
</reference>
<dbReference type="Pfam" id="PF12795">
    <property type="entry name" value="MscS_porin"/>
    <property type="match status" value="1"/>
</dbReference>
<dbReference type="AlphaFoldDB" id="A0A1G5SBZ8"/>
<feature type="transmembrane region" description="Helical" evidence="9">
    <location>
        <begin position="38"/>
        <end position="57"/>
    </location>
</feature>
<dbReference type="InterPro" id="IPR052702">
    <property type="entry name" value="MscS-like_channel"/>
</dbReference>
<evidence type="ECO:0000256" key="1">
    <source>
        <dbReference type="ARBA" id="ARBA00004651"/>
    </source>
</evidence>
<dbReference type="Proteomes" id="UP000198729">
    <property type="component" value="Unassembled WGS sequence"/>
</dbReference>
<keyword evidence="6 9" id="KW-1133">Transmembrane helix</keyword>
<keyword evidence="5" id="KW-0732">Signal</keyword>
<evidence type="ECO:0000256" key="7">
    <source>
        <dbReference type="ARBA" id="ARBA00023136"/>
    </source>
</evidence>
<keyword evidence="4 9" id="KW-0812">Transmembrane</keyword>
<dbReference type="InterPro" id="IPR049142">
    <property type="entry name" value="MS_channel_1st"/>
</dbReference>
<feature type="coiled-coil region" evidence="8">
    <location>
        <begin position="308"/>
        <end position="335"/>
    </location>
</feature>
<keyword evidence="3" id="KW-1003">Cell membrane</keyword>
<dbReference type="SUPFAM" id="SSF50182">
    <property type="entry name" value="Sm-like ribonucleoproteins"/>
    <property type="match status" value="1"/>
</dbReference>
<dbReference type="InterPro" id="IPR049278">
    <property type="entry name" value="MS_channel_C"/>
</dbReference>
<feature type="coiled-coil region" evidence="8">
    <location>
        <begin position="150"/>
        <end position="205"/>
    </location>
</feature>
<keyword evidence="8" id="KW-0175">Coiled coil</keyword>
<dbReference type="FunFam" id="1.10.287.1260:FF:000002">
    <property type="entry name" value="Potassium efflux system KefA"/>
    <property type="match status" value="1"/>
</dbReference>
<feature type="transmembrane region" description="Helical" evidence="9">
    <location>
        <begin position="758"/>
        <end position="777"/>
    </location>
</feature>
<dbReference type="SUPFAM" id="SSF82689">
    <property type="entry name" value="Mechanosensitive channel protein MscS (YggB), C-terminal domain"/>
    <property type="match status" value="1"/>
</dbReference>
<evidence type="ECO:0000256" key="9">
    <source>
        <dbReference type="SAM" id="Phobius"/>
    </source>
</evidence>
<evidence type="ECO:0000256" key="8">
    <source>
        <dbReference type="SAM" id="Coils"/>
    </source>
</evidence>
<dbReference type="Pfam" id="PF00924">
    <property type="entry name" value="MS_channel_2nd"/>
    <property type="match status" value="1"/>
</dbReference>